<dbReference type="Gene3D" id="1.10.1450.10">
    <property type="entry name" value="Tetraspanin"/>
    <property type="match status" value="1"/>
</dbReference>
<comment type="function">
    <text evidence="15">Essential for retina photoreceptor outer segment disk morphogenesis, may also play a role with ROM1 in the maintenance of outer segment disk structure. Required for the maintenance of retinal outer nuclear layer thickness. Required for the correct development and organization of the photoreceptor inner segment.</text>
</comment>
<dbReference type="PANTHER" id="PTHR19282:SF202">
    <property type="entry name" value="PERIPHERIN-2"/>
    <property type="match status" value="1"/>
</dbReference>
<sequence length="346" mass="39164">MALLKVKFDQKKRVKLAQGLWLMNWLSVLAGIVLFSLGLFLKIELRKRSEVMNNSESHFVPNSLIGVGVLSCVLNSLAGKICYDALDPAKYAKWKPWLKPYLAVCVLFNAILFLVALCCFLLRGSLETTLAYGLKNGMKYYRDTDTPGRCFMKKTIDMLQIEFRCCGNNGFRDWFEIQWISNRYLDFSSKEVKDRIKSNVDGRYLVDGVPFSCCNPSSPRPCIQYQLTNNSAHYSYDHQTEELNLWLQGCRAALLSYYSSLMNSMGVVTLLVWLFEVSITAGLRYLHTALENVSNPEDPECESEGWLLEKSVPETWKAFVESCKKLGKSNQVEVEGADAGQAPEAG</sequence>
<evidence type="ECO:0000256" key="10">
    <source>
        <dbReference type="ARBA" id="ARBA00023157"/>
    </source>
</evidence>
<feature type="transmembrane region" description="Helical" evidence="16">
    <location>
        <begin position="101"/>
        <end position="122"/>
    </location>
</feature>
<evidence type="ECO:0000256" key="3">
    <source>
        <dbReference type="ARBA" id="ARBA00004504"/>
    </source>
</evidence>
<dbReference type="Proteomes" id="UP001488838">
    <property type="component" value="Unassembled WGS sequence"/>
</dbReference>
<evidence type="ECO:0000256" key="15">
    <source>
        <dbReference type="ARBA" id="ARBA00045443"/>
    </source>
</evidence>
<dbReference type="FunFam" id="1.10.1450.10:FF:000002">
    <property type="entry name" value="Retinal outer segment membrane protein 1"/>
    <property type="match status" value="1"/>
</dbReference>
<evidence type="ECO:0000313" key="18">
    <source>
        <dbReference type="Proteomes" id="UP001488838"/>
    </source>
</evidence>
<dbReference type="Pfam" id="PF00335">
    <property type="entry name" value="Tetraspanin"/>
    <property type="match status" value="1"/>
</dbReference>
<evidence type="ECO:0000256" key="13">
    <source>
        <dbReference type="ARBA" id="ARBA00039173"/>
    </source>
</evidence>
<evidence type="ECO:0000256" key="1">
    <source>
        <dbReference type="ARBA" id="ARBA00004141"/>
    </source>
</evidence>
<evidence type="ECO:0000256" key="2">
    <source>
        <dbReference type="ARBA" id="ARBA00004437"/>
    </source>
</evidence>
<accession>A0AAW0IM64</accession>
<keyword evidence="8 16" id="KW-1133">Transmembrane helix</keyword>
<evidence type="ECO:0000256" key="7">
    <source>
        <dbReference type="ARBA" id="ARBA00022889"/>
    </source>
</evidence>
<evidence type="ECO:0000256" key="6">
    <source>
        <dbReference type="ARBA" id="ARBA00022692"/>
    </source>
</evidence>
<dbReference type="GO" id="GO:0001750">
    <property type="term" value="C:photoreceptor outer segment"/>
    <property type="evidence" value="ECO:0007669"/>
    <property type="project" value="UniProtKB-SubCell"/>
</dbReference>
<dbReference type="SUPFAM" id="SSF48652">
    <property type="entry name" value="Tetraspanin"/>
    <property type="match status" value="1"/>
</dbReference>
<dbReference type="InterPro" id="IPR042026">
    <property type="entry name" value="Peripherin_LEL"/>
</dbReference>
<comment type="similarity">
    <text evidence="4">Belongs to the PRPH2/ROM1 family.</text>
</comment>
<evidence type="ECO:0000256" key="4">
    <source>
        <dbReference type="ARBA" id="ARBA00010674"/>
    </source>
</evidence>
<gene>
    <name evidence="17" type="ORF">U0070_005625</name>
</gene>
<evidence type="ECO:0000256" key="11">
    <source>
        <dbReference type="ARBA" id="ARBA00023180"/>
    </source>
</evidence>
<dbReference type="GO" id="GO:0005886">
    <property type="term" value="C:plasma membrane"/>
    <property type="evidence" value="ECO:0007669"/>
    <property type="project" value="TreeGrafter"/>
</dbReference>
<evidence type="ECO:0000256" key="14">
    <source>
        <dbReference type="ARBA" id="ARBA00043245"/>
    </source>
</evidence>
<keyword evidence="5" id="KW-0716">Sensory transduction</keyword>
<dbReference type="GO" id="GO:0007601">
    <property type="term" value="P:visual perception"/>
    <property type="evidence" value="ECO:0007669"/>
    <property type="project" value="UniProtKB-KW"/>
</dbReference>
<evidence type="ECO:0000313" key="17">
    <source>
        <dbReference type="EMBL" id="KAK7815513.1"/>
    </source>
</evidence>
<feature type="transmembrane region" description="Helical" evidence="16">
    <location>
        <begin position="255"/>
        <end position="275"/>
    </location>
</feature>
<organism evidence="17 18">
    <name type="scientific">Myodes glareolus</name>
    <name type="common">Bank vole</name>
    <name type="synonym">Clethrionomys glareolus</name>
    <dbReference type="NCBI Taxonomy" id="447135"/>
    <lineage>
        <taxon>Eukaryota</taxon>
        <taxon>Metazoa</taxon>
        <taxon>Chordata</taxon>
        <taxon>Craniata</taxon>
        <taxon>Vertebrata</taxon>
        <taxon>Euteleostomi</taxon>
        <taxon>Mammalia</taxon>
        <taxon>Eutheria</taxon>
        <taxon>Euarchontoglires</taxon>
        <taxon>Glires</taxon>
        <taxon>Rodentia</taxon>
        <taxon>Myomorpha</taxon>
        <taxon>Muroidea</taxon>
        <taxon>Cricetidae</taxon>
        <taxon>Arvicolinae</taxon>
        <taxon>Myodes</taxon>
    </lineage>
</organism>
<keyword evidence="6 16" id="KW-0812">Transmembrane</keyword>
<evidence type="ECO:0000256" key="8">
    <source>
        <dbReference type="ARBA" id="ARBA00022989"/>
    </source>
</evidence>
<evidence type="ECO:0000256" key="12">
    <source>
        <dbReference type="ARBA" id="ARBA00023305"/>
    </source>
</evidence>
<keyword evidence="18" id="KW-1185">Reference proteome</keyword>
<evidence type="ECO:0000256" key="16">
    <source>
        <dbReference type="SAM" id="Phobius"/>
    </source>
</evidence>
<proteinExistence type="inferred from homology"/>
<dbReference type="GO" id="GO:0001917">
    <property type="term" value="C:photoreceptor inner segment"/>
    <property type="evidence" value="ECO:0007669"/>
    <property type="project" value="UniProtKB-SubCell"/>
</dbReference>
<dbReference type="InterPro" id="IPR018499">
    <property type="entry name" value="Tetraspanin/Peripherin"/>
</dbReference>
<keyword evidence="11" id="KW-0325">Glycoprotein</keyword>
<dbReference type="GO" id="GO:0009416">
    <property type="term" value="P:response to light stimulus"/>
    <property type="evidence" value="ECO:0007669"/>
    <property type="project" value="UniProtKB-ARBA"/>
</dbReference>
<dbReference type="InterPro" id="IPR008952">
    <property type="entry name" value="Tetraspanin_EC2_sf"/>
</dbReference>
<dbReference type="AlphaFoldDB" id="A0AAW0IM64"/>
<dbReference type="EMBL" id="JBBHLL010000112">
    <property type="protein sequence ID" value="KAK7815513.1"/>
    <property type="molecule type" value="Genomic_DNA"/>
</dbReference>
<dbReference type="InterPro" id="IPR018498">
    <property type="entry name" value="Peripherin/rom-1_CS"/>
</dbReference>
<comment type="caution">
    <text evidence="17">The sequence shown here is derived from an EMBL/GenBank/DDBJ whole genome shotgun (WGS) entry which is preliminary data.</text>
</comment>
<dbReference type="PRINTS" id="PR00218">
    <property type="entry name" value="PERIPHERNRDS"/>
</dbReference>
<keyword evidence="10" id="KW-1015">Disulfide bond</keyword>
<dbReference type="CDD" id="cd03162">
    <property type="entry name" value="peripherin_like_LEL"/>
    <property type="match status" value="1"/>
</dbReference>
<dbReference type="PROSITE" id="PS00930">
    <property type="entry name" value="RDS_ROM1"/>
    <property type="match status" value="1"/>
</dbReference>
<dbReference type="GO" id="GO:0007155">
    <property type="term" value="P:cell adhesion"/>
    <property type="evidence" value="ECO:0007669"/>
    <property type="project" value="UniProtKB-KW"/>
</dbReference>
<keyword evidence="12" id="KW-0844">Vision</keyword>
<keyword evidence="9 16" id="KW-0472">Membrane</keyword>
<feature type="transmembrane region" description="Helical" evidence="16">
    <location>
        <begin position="20"/>
        <end position="41"/>
    </location>
</feature>
<protein>
    <recommendedName>
        <fullName evidence="13">Peripherin-2</fullName>
    </recommendedName>
    <alternativeName>
        <fullName evidence="14">Retinal degeneration slow protein</fullName>
    </alternativeName>
</protein>
<keyword evidence="7" id="KW-0130">Cell adhesion</keyword>
<name>A0AAW0IM64_MYOGA</name>
<dbReference type="PANTHER" id="PTHR19282">
    <property type="entry name" value="TETRASPANIN"/>
    <property type="match status" value="1"/>
</dbReference>
<dbReference type="InterPro" id="IPR000830">
    <property type="entry name" value="Peripherin/rom-1"/>
</dbReference>
<reference evidence="17 18" key="1">
    <citation type="journal article" date="2023" name="bioRxiv">
        <title>Conserved and derived expression patterns and positive selection on dental genes reveal complex evolutionary context of ever-growing rodent molars.</title>
        <authorList>
            <person name="Calamari Z.T."/>
            <person name="Song A."/>
            <person name="Cohen E."/>
            <person name="Akter M."/>
            <person name="Roy R.D."/>
            <person name="Hallikas O."/>
            <person name="Christensen M.M."/>
            <person name="Li P."/>
            <person name="Marangoni P."/>
            <person name="Jernvall J."/>
            <person name="Klein O.D."/>
        </authorList>
    </citation>
    <scope>NUCLEOTIDE SEQUENCE [LARGE SCALE GENOMIC DNA]</scope>
    <source>
        <strain evidence="17">V071</strain>
    </source>
</reference>
<evidence type="ECO:0000256" key="9">
    <source>
        <dbReference type="ARBA" id="ARBA00023136"/>
    </source>
</evidence>
<comment type="subcellular location">
    <subcellularLocation>
        <location evidence="3">Cell projection</location>
        <location evidence="3">Cilium</location>
        <location evidence="3">Photoreceptor outer segment</location>
    </subcellularLocation>
    <subcellularLocation>
        <location evidence="1">Membrane</location>
        <topology evidence="1">Multi-pass membrane protein</topology>
    </subcellularLocation>
    <subcellularLocation>
        <location evidence="2">Photoreceptor inner segment</location>
    </subcellularLocation>
</comment>
<evidence type="ECO:0000256" key="5">
    <source>
        <dbReference type="ARBA" id="ARBA00022606"/>
    </source>
</evidence>